<dbReference type="InterPro" id="IPR016161">
    <property type="entry name" value="Ald_DH/histidinol_DH"/>
</dbReference>
<evidence type="ECO:0000256" key="1">
    <source>
        <dbReference type="ARBA" id="ARBA00001954"/>
    </source>
</evidence>
<dbReference type="PANTHER" id="PTHR11496:SF83">
    <property type="entry name" value="HYDROXYACID-OXOACID TRANSHYDROGENASE, MITOCHONDRIAL"/>
    <property type="match status" value="1"/>
</dbReference>
<dbReference type="InterPro" id="IPR012079">
    <property type="entry name" value="Bifunc_Ald-ADH"/>
</dbReference>
<dbReference type="Pfam" id="PF00171">
    <property type="entry name" value="Aldedh"/>
    <property type="match status" value="1"/>
</dbReference>
<comment type="cofactor">
    <cofactor evidence="1">
        <name>Fe(2+)</name>
        <dbReference type="ChEBI" id="CHEBI:29033"/>
    </cofactor>
</comment>
<dbReference type="Gene3D" id="3.40.605.10">
    <property type="entry name" value="Aldehyde Dehydrogenase, Chain A, domain 1"/>
    <property type="match status" value="1"/>
</dbReference>
<keyword evidence="4" id="KW-0408">Iron</keyword>
<dbReference type="SUPFAM" id="SSF56796">
    <property type="entry name" value="Dehydroquinate synthase-like"/>
    <property type="match status" value="1"/>
</dbReference>
<keyword evidence="5" id="KW-0520">NAD</keyword>
<dbReference type="InterPro" id="IPR015590">
    <property type="entry name" value="Aldehyde_DH_dom"/>
</dbReference>
<evidence type="ECO:0000256" key="7">
    <source>
        <dbReference type="ARBA" id="ARBA00035641"/>
    </source>
</evidence>
<evidence type="ECO:0000256" key="2">
    <source>
        <dbReference type="ARBA" id="ARBA00007358"/>
    </source>
</evidence>
<dbReference type="CDD" id="cd07122">
    <property type="entry name" value="ALDH_F20_ACDH"/>
    <property type="match status" value="1"/>
</dbReference>
<dbReference type="InterPro" id="IPR039697">
    <property type="entry name" value="Alcohol_dehydrogenase_Fe"/>
</dbReference>
<dbReference type="FunFam" id="1.20.1090.10:FF:000001">
    <property type="entry name" value="Aldehyde-alcohol dehydrogenase"/>
    <property type="match status" value="1"/>
</dbReference>
<feature type="domain" description="Fe-containing alcohol dehydrogenase-like C-terminal" evidence="12">
    <location>
        <begin position="652"/>
        <end position="864"/>
    </location>
</feature>
<dbReference type="FunFam" id="3.40.50.1970:FF:000002">
    <property type="entry name" value="Aldehyde-alcohol dehydrogenase"/>
    <property type="match status" value="1"/>
</dbReference>
<dbReference type="GO" id="GO:0006066">
    <property type="term" value="P:alcohol metabolic process"/>
    <property type="evidence" value="ECO:0007669"/>
    <property type="project" value="InterPro"/>
</dbReference>
<dbReference type="InterPro" id="IPR056798">
    <property type="entry name" value="ADH_Fe_C"/>
</dbReference>
<dbReference type="InterPro" id="IPR034789">
    <property type="entry name" value="AAD_C"/>
</dbReference>
<dbReference type="PROSITE" id="PS00060">
    <property type="entry name" value="ADH_IRON_2"/>
    <property type="match status" value="1"/>
</dbReference>
<evidence type="ECO:0000256" key="4">
    <source>
        <dbReference type="ARBA" id="ARBA00023004"/>
    </source>
</evidence>
<dbReference type="Proteomes" id="UP000823613">
    <property type="component" value="Unassembled WGS sequence"/>
</dbReference>
<reference evidence="13" key="2">
    <citation type="journal article" date="2021" name="PeerJ">
        <title>Extensive microbial diversity within the chicken gut microbiome revealed by metagenomics and culture.</title>
        <authorList>
            <person name="Gilroy R."/>
            <person name="Ravi A."/>
            <person name="Getino M."/>
            <person name="Pursley I."/>
            <person name="Horton D.L."/>
            <person name="Alikhan N.F."/>
            <person name="Baker D."/>
            <person name="Gharbi K."/>
            <person name="Hall N."/>
            <person name="Watson M."/>
            <person name="Adriaenssens E.M."/>
            <person name="Foster-Nyarko E."/>
            <person name="Jarju S."/>
            <person name="Secka A."/>
            <person name="Antonio M."/>
            <person name="Oren A."/>
            <person name="Chaudhuri R.R."/>
            <person name="La Ragione R."/>
            <person name="Hildebrand F."/>
            <person name="Pallen M.J."/>
        </authorList>
    </citation>
    <scope>NUCLEOTIDE SEQUENCE</scope>
    <source>
        <strain evidence="13">11159</strain>
    </source>
</reference>
<dbReference type="Gene3D" id="3.40.50.1970">
    <property type="match status" value="1"/>
</dbReference>
<proteinExistence type="inferred from homology"/>
<dbReference type="InterPro" id="IPR016163">
    <property type="entry name" value="Ald_DH_C"/>
</dbReference>
<evidence type="ECO:0000313" key="14">
    <source>
        <dbReference type="Proteomes" id="UP000823613"/>
    </source>
</evidence>
<dbReference type="PROSITE" id="PS00913">
    <property type="entry name" value="ADH_IRON_1"/>
    <property type="match status" value="1"/>
</dbReference>
<feature type="domain" description="Alcohol dehydrogenase iron-type/glycerol dehydrogenase GldA" evidence="11">
    <location>
        <begin position="463"/>
        <end position="641"/>
    </location>
</feature>
<dbReference type="CDD" id="cd08178">
    <property type="entry name" value="AAD_C"/>
    <property type="match status" value="1"/>
</dbReference>
<evidence type="ECO:0000256" key="5">
    <source>
        <dbReference type="ARBA" id="ARBA00023027"/>
    </source>
</evidence>
<name>A0A9D9DMG8_9BACL</name>
<dbReference type="InterPro" id="IPR018211">
    <property type="entry name" value="ADH_Fe_CS"/>
</dbReference>
<dbReference type="Pfam" id="PF00465">
    <property type="entry name" value="Fe-ADH"/>
    <property type="match status" value="1"/>
</dbReference>
<evidence type="ECO:0000259" key="11">
    <source>
        <dbReference type="Pfam" id="PF00465"/>
    </source>
</evidence>
<reference evidence="13" key="1">
    <citation type="submission" date="2020-10" db="EMBL/GenBank/DDBJ databases">
        <authorList>
            <person name="Gilroy R."/>
        </authorList>
    </citation>
    <scope>NUCLEOTIDE SEQUENCE</scope>
    <source>
        <strain evidence="13">11159</strain>
    </source>
</reference>
<dbReference type="InterPro" id="IPR001670">
    <property type="entry name" value="ADH_Fe/GldA"/>
</dbReference>
<keyword evidence="3 9" id="KW-0560">Oxidoreductase</keyword>
<comment type="similarity">
    <text evidence="7 9">In the N-terminal section; belongs to the aldehyde dehydrogenase family.</text>
</comment>
<keyword evidence="6" id="KW-0511">Multifunctional enzyme</keyword>
<protein>
    <recommendedName>
        <fullName evidence="9">Aldehyde-alcohol dehydrogenase</fullName>
    </recommendedName>
</protein>
<evidence type="ECO:0000256" key="6">
    <source>
        <dbReference type="ARBA" id="ARBA00023268"/>
    </source>
</evidence>
<feature type="domain" description="Aldehyde dehydrogenase" evidence="10">
    <location>
        <begin position="11"/>
        <end position="271"/>
    </location>
</feature>
<dbReference type="GO" id="GO:0004022">
    <property type="term" value="F:alcohol dehydrogenase (NAD+) activity"/>
    <property type="evidence" value="ECO:0007669"/>
    <property type="project" value="UniProtKB-UniRule"/>
</dbReference>
<dbReference type="GO" id="GO:0046872">
    <property type="term" value="F:metal ion binding"/>
    <property type="evidence" value="ECO:0007669"/>
    <property type="project" value="InterPro"/>
</dbReference>
<evidence type="ECO:0000313" key="13">
    <source>
        <dbReference type="EMBL" id="MBO8427724.1"/>
    </source>
</evidence>
<evidence type="ECO:0000256" key="9">
    <source>
        <dbReference type="PIRNR" id="PIRNR000111"/>
    </source>
</evidence>
<dbReference type="EMBL" id="JADIMY010000082">
    <property type="protein sequence ID" value="MBO8427724.1"/>
    <property type="molecule type" value="Genomic_DNA"/>
</dbReference>
<evidence type="ECO:0000256" key="8">
    <source>
        <dbReference type="ARBA" id="ARBA00035645"/>
    </source>
</evidence>
<accession>A0A9D9DMG8</accession>
<gene>
    <name evidence="13" type="primary">adhE</name>
    <name evidence="13" type="synonym">adhC</name>
    <name evidence="13" type="ORF">IAC58_04130</name>
</gene>
<evidence type="ECO:0000256" key="3">
    <source>
        <dbReference type="ARBA" id="ARBA00023002"/>
    </source>
</evidence>
<sequence length="877" mass="96983">MEVEKKIDPIEEVNELVAKGVKCLEEFRKLNQEQVDYIVSKVSVAVLDKHEYLARLAVEETGRGVFEDKCTKNLFACEYVVNAMRHLKTCGIISDDPVTGVTEVADPLGVICGITPVTNPTSTVIFKCLISLKTRNPIIFSFHPNAQKCCVETGKIILDAAVKAGAPKNCIQWIEHGSMDATNALMNHKDVATILATGGNAMVRSAYSCGKPALGVGAGNVPAYVEKTCNVSQAANDILMSKAFDNGMVCASEQAAIVDKEIYDEFLKDIQRYGAYLCNAKEKELLEKYMFRPTKDGKGTALFSGLVGHPAWEIAHEAGFEVPKKTPILLVECKEVGPSENMTREKLSPVLALVKAKSTEDGFDKAEAMVENGGLGHSACIHTKRKDLVDKFGLRLEACRIIWNSPTSFGGIGNIYNSFLPSMTLGCGSYGHNSVSGNVSAINLINIKRIGKRRNNMQWFKIPSKIYFERNSIQYLKDAKNVNNAFIVTDKSMVQLGFLQKIIDELKERRNEVTIQLFTDVEPDPDITTVKKGCELMRSFEPDTIIALGGGSVMDAAKGMWLFYENPNVNFDDLKQKFMDIRKRAFRYPELGKKSKLICIPTTSGTGSEVTPFAVISNRAEEKKYPLTDYSLTPTIAIIDPELTTNLPAQVTADTGLDVLTHSLEAYVSMLASDYTDALALQAAQMVFEYLPRAVKDGKNDLEAREKMHNASTMAGMAFANAFLGMCHSMAHKIGGMFHVPHGRANAILLPYVIRYNGEIPQKLATWPKYNVYDADKRYAKIARLLGLKADTDAEGVESLAEAVYNLGIECGEKMSFKEQGVDEKEWLDKVEELAYLAYEDQCTPCNPRVPLIEDMKKILIDAYYGNFLKDAPKGKK</sequence>
<dbReference type="InterPro" id="IPR016162">
    <property type="entry name" value="Ald_DH_N"/>
</dbReference>
<dbReference type="Gene3D" id="1.20.1090.10">
    <property type="entry name" value="Dehydroquinate synthase-like - alpha domain"/>
    <property type="match status" value="1"/>
</dbReference>
<organism evidence="13 14">
    <name type="scientific">Candidatus Onthovivens merdipullorum</name>
    <dbReference type="NCBI Taxonomy" id="2840889"/>
    <lineage>
        <taxon>Bacteria</taxon>
        <taxon>Bacillati</taxon>
        <taxon>Bacillota</taxon>
        <taxon>Bacilli</taxon>
        <taxon>Bacillales</taxon>
        <taxon>Candidatus Onthovivens</taxon>
    </lineage>
</organism>
<dbReference type="AlphaFoldDB" id="A0A9D9DMG8"/>
<dbReference type="Pfam" id="PF25137">
    <property type="entry name" value="ADH_Fe_C"/>
    <property type="match status" value="1"/>
</dbReference>
<dbReference type="PANTHER" id="PTHR11496">
    <property type="entry name" value="ALCOHOL DEHYDROGENASE"/>
    <property type="match status" value="1"/>
</dbReference>
<dbReference type="NCBIfam" id="NF010378">
    <property type="entry name" value="PRK13805.1"/>
    <property type="match status" value="1"/>
</dbReference>
<comment type="caution">
    <text evidence="13">The sequence shown here is derived from an EMBL/GenBank/DDBJ whole genome shotgun (WGS) entry which is preliminary data.</text>
</comment>
<dbReference type="Gene3D" id="3.40.309.10">
    <property type="entry name" value="Aldehyde Dehydrogenase, Chain A, domain 2"/>
    <property type="match status" value="1"/>
</dbReference>
<evidence type="ECO:0000259" key="12">
    <source>
        <dbReference type="Pfam" id="PF25137"/>
    </source>
</evidence>
<comment type="similarity">
    <text evidence="2">Belongs to the iron-containing alcohol dehydrogenase family.</text>
</comment>
<dbReference type="PIRSF" id="PIRSF000111">
    <property type="entry name" value="ALDH_ADH"/>
    <property type="match status" value="1"/>
</dbReference>
<dbReference type="GO" id="GO:0008774">
    <property type="term" value="F:acetaldehyde dehydrogenase (acetylating) activity"/>
    <property type="evidence" value="ECO:0007669"/>
    <property type="project" value="UniProtKB-UniRule"/>
</dbReference>
<comment type="similarity">
    <text evidence="8 9">In the C-terminal section; belongs to the iron-containing alcohol dehydrogenase family.</text>
</comment>
<evidence type="ECO:0000259" key="10">
    <source>
        <dbReference type="Pfam" id="PF00171"/>
    </source>
</evidence>
<dbReference type="SUPFAM" id="SSF53720">
    <property type="entry name" value="ALDH-like"/>
    <property type="match status" value="1"/>
</dbReference>
<dbReference type="GO" id="GO:0015976">
    <property type="term" value="P:carbon utilization"/>
    <property type="evidence" value="ECO:0007669"/>
    <property type="project" value="InterPro"/>
</dbReference>